<dbReference type="Proteomes" id="UP001281761">
    <property type="component" value="Unassembled WGS sequence"/>
</dbReference>
<keyword evidence="3" id="KW-1185">Reference proteome</keyword>
<gene>
    <name evidence="2" type="ORF">BLNAU_15744</name>
</gene>
<dbReference type="EMBL" id="JARBJD010000159">
    <property type="protein sequence ID" value="KAK2949263.1"/>
    <property type="molecule type" value="Genomic_DNA"/>
</dbReference>
<feature type="compositionally biased region" description="Polar residues" evidence="1">
    <location>
        <begin position="270"/>
        <end position="284"/>
    </location>
</feature>
<sequence length="296" mass="32443">MTSTSKSNPKPCELPRPALRCRPFGLVVATQRLDAVRVEGLSDGVVEDLLKQASLDFDSSLSTVTTAIRRTALSASSGQLDTLNLGVQSRNHPSPGVVARQMAANITTIAKETSPKAPSCVRLCRRRSPVNLLSLHELIIISLSPSLRSYLPATVALLHPYSSILQQQSSPPPPQPDAKKDINQWLSWKAWMSELKNRRQPTSSSRQLHTDALLRMLQMNSPLSGGTLDIGLPIPITTFPPLDHVTSDQTEFAHPQLHAFIKTDDECSGKEQTTSSRQKTNTPTLADYGRDSHTRT</sequence>
<evidence type="ECO:0000256" key="1">
    <source>
        <dbReference type="SAM" id="MobiDB-lite"/>
    </source>
</evidence>
<name>A0ABQ9XDC4_9EUKA</name>
<proteinExistence type="predicted"/>
<evidence type="ECO:0000313" key="2">
    <source>
        <dbReference type="EMBL" id="KAK2949263.1"/>
    </source>
</evidence>
<evidence type="ECO:0000313" key="3">
    <source>
        <dbReference type="Proteomes" id="UP001281761"/>
    </source>
</evidence>
<protein>
    <submittedName>
        <fullName evidence="2">Uncharacterized protein</fullName>
    </submittedName>
</protein>
<feature type="region of interest" description="Disordered" evidence="1">
    <location>
        <begin position="264"/>
        <end position="296"/>
    </location>
</feature>
<organism evidence="2 3">
    <name type="scientific">Blattamonas nauphoetae</name>
    <dbReference type="NCBI Taxonomy" id="2049346"/>
    <lineage>
        <taxon>Eukaryota</taxon>
        <taxon>Metamonada</taxon>
        <taxon>Preaxostyla</taxon>
        <taxon>Oxymonadida</taxon>
        <taxon>Blattamonas</taxon>
    </lineage>
</organism>
<comment type="caution">
    <text evidence="2">The sequence shown here is derived from an EMBL/GenBank/DDBJ whole genome shotgun (WGS) entry which is preliminary data.</text>
</comment>
<reference evidence="2 3" key="1">
    <citation type="journal article" date="2022" name="bioRxiv">
        <title>Genomics of Preaxostyla Flagellates Illuminates Evolutionary Transitions and the Path Towards Mitochondrial Loss.</title>
        <authorList>
            <person name="Novak L.V.F."/>
            <person name="Treitli S.C."/>
            <person name="Pyrih J."/>
            <person name="Halakuc P."/>
            <person name="Pipaliya S.V."/>
            <person name="Vacek V."/>
            <person name="Brzon O."/>
            <person name="Soukal P."/>
            <person name="Eme L."/>
            <person name="Dacks J.B."/>
            <person name="Karnkowska A."/>
            <person name="Elias M."/>
            <person name="Hampl V."/>
        </authorList>
    </citation>
    <scope>NUCLEOTIDE SEQUENCE [LARGE SCALE GENOMIC DNA]</scope>
    <source>
        <strain evidence="2">NAU3</strain>
        <tissue evidence="2">Gut</tissue>
    </source>
</reference>
<accession>A0ABQ9XDC4</accession>